<dbReference type="AlphaFoldDB" id="A0A1I0WJ33"/>
<accession>A0A1I0WJ33</accession>
<feature type="domain" description="Flagellin N-terminal" evidence="1">
    <location>
        <begin position="5"/>
        <end position="141"/>
    </location>
</feature>
<evidence type="ECO:0000313" key="2">
    <source>
        <dbReference type="EMBL" id="SFA88762.1"/>
    </source>
</evidence>
<dbReference type="PANTHER" id="PTHR42792">
    <property type="entry name" value="FLAGELLIN"/>
    <property type="match status" value="1"/>
</dbReference>
<dbReference type="STRING" id="1120918.SAMN05216249_104113"/>
<sequence>MRVTNTMIQNNSKTMIGNNKFNVDKYNTQLQTQKKIQTPSEDPVVAIRALRLRSTVSRIEQFYDKNIPDATSWMEVTETALINMEKIIERLYTQCVSGSNDPLTDDERNAILKELQGFQYQIYDELNADDGGRTLFTGYKTDTKFTFDDNDGKYTNYEIKETFTGEDISHEYYITNNQQVTYGTIKDSVENPEMLTVERIRLAYTDLECNLDSSGSTTDYVDRDGQTVSIENYESMTLNYVDESGNSQVLDVETMSINTFEKNNVNSDLIYQPPAGKAYFIPETGEIVLASDVATTLKSATSIEFTYSKTGFNDGEVRPEMYFDCTKTEYDINGTQVGDPVEYTKVENDINYSVGFNQKMTINVEGSNVFAADMEKDIDELINALTYSYAAEKKVNDIKKMLEDNDYASEEDQQKLNEMLSAAKREQDYADERMHKMFSEGVTKYQEYLKDVNIAVTDIGSRSKRLDTTKSRVLSQKEVYKELQTKNEDREISDIIIDYTASYTAYQASLQATSKALNTSLLDYI</sequence>
<dbReference type="Gene3D" id="1.20.1330.10">
    <property type="entry name" value="f41 fragment of flagellin, N-terminal domain"/>
    <property type="match status" value="2"/>
</dbReference>
<keyword evidence="2" id="KW-0969">Cilium</keyword>
<evidence type="ECO:0000313" key="3">
    <source>
        <dbReference type="Proteomes" id="UP000198838"/>
    </source>
</evidence>
<protein>
    <submittedName>
        <fullName evidence="2">Flagellar hook-associated protein 3 FlgL</fullName>
    </submittedName>
</protein>
<keyword evidence="2" id="KW-0282">Flagellum</keyword>
<dbReference type="InterPro" id="IPR001029">
    <property type="entry name" value="Flagellin_N"/>
</dbReference>
<dbReference type="GO" id="GO:0071973">
    <property type="term" value="P:bacterial-type flagellum-dependent cell motility"/>
    <property type="evidence" value="ECO:0007669"/>
    <property type="project" value="InterPro"/>
</dbReference>
<dbReference type="RefSeq" id="WP_092870849.1">
    <property type="nucleotide sequence ID" value="NZ_FOJY01000004.1"/>
</dbReference>
<reference evidence="2 3" key="1">
    <citation type="submission" date="2016-10" db="EMBL/GenBank/DDBJ databases">
        <authorList>
            <person name="de Groot N.N."/>
        </authorList>
    </citation>
    <scope>NUCLEOTIDE SEQUENCE [LARGE SCALE GENOMIC DNA]</scope>
    <source>
        <strain evidence="2 3">DSM 5522</strain>
    </source>
</reference>
<dbReference type="OrthoDB" id="9758307at2"/>
<keyword evidence="3" id="KW-1185">Reference proteome</keyword>
<dbReference type="NCBIfam" id="TIGR02550">
    <property type="entry name" value="flagell_flgL"/>
    <property type="match status" value="1"/>
</dbReference>
<keyword evidence="2" id="KW-0966">Cell projection</keyword>
<dbReference type="InterPro" id="IPR013384">
    <property type="entry name" value="Flagell_FlgL"/>
</dbReference>
<dbReference type="Pfam" id="PF00669">
    <property type="entry name" value="Flagellin_N"/>
    <property type="match status" value="1"/>
</dbReference>
<evidence type="ECO:0000259" key="1">
    <source>
        <dbReference type="Pfam" id="PF00669"/>
    </source>
</evidence>
<organism evidence="2 3">
    <name type="scientific">Acetitomaculum ruminis DSM 5522</name>
    <dbReference type="NCBI Taxonomy" id="1120918"/>
    <lineage>
        <taxon>Bacteria</taxon>
        <taxon>Bacillati</taxon>
        <taxon>Bacillota</taxon>
        <taxon>Clostridia</taxon>
        <taxon>Lachnospirales</taxon>
        <taxon>Lachnospiraceae</taxon>
        <taxon>Acetitomaculum</taxon>
    </lineage>
</organism>
<dbReference type="SUPFAM" id="SSF64518">
    <property type="entry name" value="Phase 1 flagellin"/>
    <property type="match status" value="1"/>
</dbReference>
<dbReference type="InterPro" id="IPR001492">
    <property type="entry name" value="Flagellin"/>
</dbReference>
<dbReference type="EMBL" id="FOJY01000004">
    <property type="protein sequence ID" value="SFA88762.1"/>
    <property type="molecule type" value="Genomic_DNA"/>
</dbReference>
<proteinExistence type="predicted"/>
<dbReference type="GO" id="GO:0005198">
    <property type="term" value="F:structural molecule activity"/>
    <property type="evidence" value="ECO:0007669"/>
    <property type="project" value="InterPro"/>
</dbReference>
<name>A0A1I0WJ33_9FIRM</name>
<gene>
    <name evidence="2" type="ORF">SAMN05216249_104113</name>
</gene>
<dbReference type="GO" id="GO:0009424">
    <property type="term" value="C:bacterial-type flagellum hook"/>
    <property type="evidence" value="ECO:0007669"/>
    <property type="project" value="InterPro"/>
</dbReference>
<dbReference type="PANTHER" id="PTHR42792:SF1">
    <property type="entry name" value="FLAGELLAR HOOK-ASSOCIATED PROTEIN 3"/>
    <property type="match status" value="1"/>
</dbReference>
<dbReference type="Proteomes" id="UP000198838">
    <property type="component" value="Unassembled WGS sequence"/>
</dbReference>